<evidence type="ECO:0000313" key="2">
    <source>
        <dbReference type="Proteomes" id="UP000297245"/>
    </source>
</evidence>
<proteinExistence type="predicted"/>
<gene>
    <name evidence="1" type="ORF">K435DRAFT_813491</name>
</gene>
<accession>A0A4S8KMA5</accession>
<evidence type="ECO:0000313" key="1">
    <source>
        <dbReference type="EMBL" id="THU76338.1"/>
    </source>
</evidence>
<name>A0A4S8KMA5_DENBC</name>
<reference evidence="1 2" key="1">
    <citation type="journal article" date="2019" name="Nat. Ecol. Evol.">
        <title>Megaphylogeny resolves global patterns of mushroom evolution.</title>
        <authorList>
            <person name="Varga T."/>
            <person name="Krizsan K."/>
            <person name="Foldi C."/>
            <person name="Dima B."/>
            <person name="Sanchez-Garcia M."/>
            <person name="Sanchez-Ramirez S."/>
            <person name="Szollosi G.J."/>
            <person name="Szarkandi J.G."/>
            <person name="Papp V."/>
            <person name="Albert L."/>
            <person name="Andreopoulos W."/>
            <person name="Angelini C."/>
            <person name="Antonin V."/>
            <person name="Barry K.W."/>
            <person name="Bougher N.L."/>
            <person name="Buchanan P."/>
            <person name="Buyck B."/>
            <person name="Bense V."/>
            <person name="Catcheside P."/>
            <person name="Chovatia M."/>
            <person name="Cooper J."/>
            <person name="Damon W."/>
            <person name="Desjardin D."/>
            <person name="Finy P."/>
            <person name="Geml J."/>
            <person name="Haridas S."/>
            <person name="Hughes K."/>
            <person name="Justo A."/>
            <person name="Karasinski D."/>
            <person name="Kautmanova I."/>
            <person name="Kiss B."/>
            <person name="Kocsube S."/>
            <person name="Kotiranta H."/>
            <person name="LaButti K.M."/>
            <person name="Lechner B.E."/>
            <person name="Liimatainen K."/>
            <person name="Lipzen A."/>
            <person name="Lukacs Z."/>
            <person name="Mihaltcheva S."/>
            <person name="Morgado L.N."/>
            <person name="Niskanen T."/>
            <person name="Noordeloos M.E."/>
            <person name="Ohm R.A."/>
            <person name="Ortiz-Santana B."/>
            <person name="Ovrebo C."/>
            <person name="Racz N."/>
            <person name="Riley R."/>
            <person name="Savchenko A."/>
            <person name="Shiryaev A."/>
            <person name="Soop K."/>
            <person name="Spirin V."/>
            <person name="Szebenyi C."/>
            <person name="Tomsovsky M."/>
            <person name="Tulloss R.E."/>
            <person name="Uehling J."/>
            <person name="Grigoriev I.V."/>
            <person name="Vagvolgyi C."/>
            <person name="Papp T."/>
            <person name="Martin F.M."/>
            <person name="Miettinen O."/>
            <person name="Hibbett D.S."/>
            <person name="Nagy L.G."/>
        </authorList>
    </citation>
    <scope>NUCLEOTIDE SEQUENCE [LARGE SCALE GENOMIC DNA]</scope>
    <source>
        <strain evidence="1 2">CBS 962.96</strain>
    </source>
</reference>
<dbReference type="Proteomes" id="UP000297245">
    <property type="component" value="Unassembled WGS sequence"/>
</dbReference>
<dbReference type="EMBL" id="ML180977">
    <property type="protein sequence ID" value="THU76338.1"/>
    <property type="molecule type" value="Genomic_DNA"/>
</dbReference>
<dbReference type="AlphaFoldDB" id="A0A4S8KMA5"/>
<protein>
    <submittedName>
        <fullName evidence="1">Uncharacterized protein</fullName>
    </submittedName>
</protein>
<sequence length="214" mass="23962">MAYELQFINTDVQLPKVGIHSSSQDFIWDSSREVYASSDTYLSLLENGLEIYGTSVGENASGRSTHCKIHINPHTTYFIETFTFITNSSNTKHVATNGLKAHAHGSQVHDSKKLNYENLRKNSYPVGCTDCSQSTGTYMGLPSDNPVLACDIQMDFGKITLHIVPYNHDPLQQSHVWWRETSYTFLESTPAAQACLLDMAPPFQCLYRVSPQTS</sequence>
<organism evidence="1 2">
    <name type="scientific">Dendrothele bispora (strain CBS 962.96)</name>
    <dbReference type="NCBI Taxonomy" id="1314807"/>
    <lineage>
        <taxon>Eukaryota</taxon>
        <taxon>Fungi</taxon>
        <taxon>Dikarya</taxon>
        <taxon>Basidiomycota</taxon>
        <taxon>Agaricomycotina</taxon>
        <taxon>Agaricomycetes</taxon>
        <taxon>Agaricomycetidae</taxon>
        <taxon>Agaricales</taxon>
        <taxon>Agaricales incertae sedis</taxon>
        <taxon>Dendrothele</taxon>
    </lineage>
</organism>
<keyword evidence="2" id="KW-1185">Reference proteome</keyword>